<dbReference type="EC" id="6.5.1.3" evidence="1"/>
<feature type="domain" description="tRNA ligase kinase" evidence="4">
    <location>
        <begin position="425"/>
        <end position="570"/>
    </location>
</feature>
<feature type="active site" description="N6-AMP-lysine intermediate" evidence="2">
    <location>
        <position position="128"/>
    </location>
</feature>
<keyword evidence="1" id="KW-0819">tRNA processing</keyword>
<dbReference type="InterPro" id="IPR015965">
    <property type="entry name" value="tRNA_lig_PDEase"/>
</dbReference>
<organism evidence="6 7">
    <name type="scientific">Schizopora paradoxa</name>
    <dbReference type="NCBI Taxonomy" id="27342"/>
    <lineage>
        <taxon>Eukaryota</taxon>
        <taxon>Fungi</taxon>
        <taxon>Dikarya</taxon>
        <taxon>Basidiomycota</taxon>
        <taxon>Agaricomycotina</taxon>
        <taxon>Agaricomycetes</taxon>
        <taxon>Hymenochaetales</taxon>
        <taxon>Schizoporaceae</taxon>
        <taxon>Schizopora</taxon>
    </lineage>
</organism>
<keyword evidence="7" id="KW-1185">Reference proteome</keyword>
<dbReference type="PANTHER" id="PTHR32004">
    <property type="entry name" value="TRNA LIGASE"/>
    <property type="match status" value="1"/>
</dbReference>
<dbReference type="GO" id="GO:0005634">
    <property type="term" value="C:nucleus"/>
    <property type="evidence" value="ECO:0007669"/>
    <property type="project" value="TreeGrafter"/>
</dbReference>
<dbReference type="Pfam" id="PF09511">
    <property type="entry name" value="RNA_lig_T4_1"/>
    <property type="match status" value="1"/>
</dbReference>
<dbReference type="InterPro" id="IPR012387">
    <property type="entry name" value="Trl1_fun"/>
</dbReference>
<dbReference type="InParanoid" id="A0A0H2RGC0"/>
<sequence>MAPTLPAIDDKLVRDLFNKSERNKKLISYSTYSAPSAPEMKVRSWKMNEFKYYDVPSPFPTLARGIFTTWVQSQSGGAPAMPGDEGERGLYRIVARGYDKFFNIGEVPWTSWEALERITTGPYILTLKSNGCIIFVAALTPEKLLITSKHSLGPVKGADVSHAEMGERWLLRHLELVGKTTAQFAKVLWDNNWTAVAELCDDSFEEHVLAYSQEKTGLHLHGINESVGAFRTVASDVVTKFAKEWGFIETVYHTEQSIAGVRRFADEIEKSKKWNGEAIEGFVVRCHVSQEAHRGDRRTAPPYPEGSSFFFKLKYDEPYMMYRDWRELTKMLLNAKVPLDEVSLHKNKMRRPETQLYVEWVKKEISRDRSQFETYTKGKGIIATRERFLRYLEDKQASSNLSIDELAESLAKTTLKEEKPFGKTMIVPIAVPGVGKTMVSVALKTLFGFGHIQSDDIKAKKAAPIFVKKVVDELKSHDVVIADRNNHLHKHRNELRDAISGRVPAVRMLALHWALDKPPATIHRVCSDRVNQRGDNHQSLVADAVSKKHEEVIWMFINQSEELGEDEVDDIVDMDIEDDFEHNLDRAIDACVRILGLPKPSAEKIGQAMAAARGYAPTEKKEIESSKSKPPRYYALLPEVNMTELVNDRLSKGDAPEEAKKFWKALTDSKRVTAVPHITLVHNKSLPQEQALWDRCKEMFLSPSPPSFGFRITHVLLNDRVMSLVVDDLRAAPNPDGETEGAEQFVSILDGKIKSGLHITVGTKNANIPPIEGRTLVENWKKGDAKGIAALALNNVKAQGRVKGLMS</sequence>
<dbReference type="AlphaFoldDB" id="A0A0H2RGC0"/>
<accession>A0A0H2RGC0</accession>
<dbReference type="Gene3D" id="3.40.50.300">
    <property type="entry name" value="P-loop containing nucleotide triphosphate hydrolases"/>
    <property type="match status" value="1"/>
</dbReference>
<dbReference type="SUPFAM" id="SSF52540">
    <property type="entry name" value="P-loop containing nucleoside triphosphate hydrolases"/>
    <property type="match status" value="1"/>
</dbReference>
<dbReference type="STRING" id="27342.A0A0H2RGC0"/>
<dbReference type="Pfam" id="PF08302">
    <property type="entry name" value="tRNA_lig_CPD"/>
    <property type="match status" value="1"/>
</dbReference>
<dbReference type="FunCoup" id="A0A0H2RGC0">
    <property type="interactions" value="216"/>
</dbReference>
<feature type="domain" description="tRNA ligase phosphodiesterase" evidence="3">
    <location>
        <begin position="614"/>
        <end position="805"/>
    </location>
</feature>
<dbReference type="InterPro" id="IPR019039">
    <property type="entry name" value="T4-Rnl1-like_N"/>
</dbReference>
<evidence type="ECO:0000256" key="2">
    <source>
        <dbReference type="PIRSR" id="PIRSR019634-50"/>
    </source>
</evidence>
<reference evidence="6 7" key="1">
    <citation type="submission" date="2015-04" db="EMBL/GenBank/DDBJ databases">
        <title>Complete genome sequence of Schizopora paradoxa KUC8140, a cosmopolitan wood degrader in East Asia.</title>
        <authorList>
            <consortium name="DOE Joint Genome Institute"/>
            <person name="Min B."/>
            <person name="Park H."/>
            <person name="Jang Y."/>
            <person name="Kim J.-J."/>
            <person name="Kim K.H."/>
            <person name="Pangilinan J."/>
            <person name="Lipzen A."/>
            <person name="Riley R."/>
            <person name="Grigoriev I.V."/>
            <person name="Spatafora J.W."/>
            <person name="Choi I.-G."/>
        </authorList>
    </citation>
    <scope>NUCLEOTIDE SEQUENCE [LARGE SCALE GENOMIC DNA]</scope>
    <source>
        <strain evidence="6 7">KUC8140</strain>
    </source>
</reference>
<evidence type="ECO:0000259" key="5">
    <source>
        <dbReference type="Pfam" id="PF09511"/>
    </source>
</evidence>
<evidence type="ECO:0000313" key="6">
    <source>
        <dbReference type="EMBL" id="KLO10607.1"/>
    </source>
</evidence>
<dbReference type="PIRSF" id="PIRSF019634">
    <property type="entry name" value="tRNA_lig_yeast"/>
    <property type="match status" value="1"/>
</dbReference>
<dbReference type="Proteomes" id="UP000053477">
    <property type="component" value="Unassembled WGS sequence"/>
</dbReference>
<evidence type="ECO:0000313" key="7">
    <source>
        <dbReference type="Proteomes" id="UP000053477"/>
    </source>
</evidence>
<dbReference type="Pfam" id="PF08303">
    <property type="entry name" value="tRNA_lig_kinase"/>
    <property type="match status" value="1"/>
</dbReference>
<evidence type="ECO:0000259" key="4">
    <source>
        <dbReference type="Pfam" id="PF08303"/>
    </source>
</evidence>
<dbReference type="InterPro" id="IPR027417">
    <property type="entry name" value="P-loop_NTPase"/>
</dbReference>
<dbReference type="OrthoDB" id="276239at2759"/>
<dbReference type="InterPro" id="IPR015966">
    <property type="entry name" value="tRNA_lig_kin_fungi"/>
</dbReference>
<dbReference type="EMBL" id="KQ086022">
    <property type="protein sequence ID" value="KLO10607.1"/>
    <property type="molecule type" value="Genomic_DNA"/>
</dbReference>
<evidence type="ECO:0000259" key="3">
    <source>
        <dbReference type="Pfam" id="PF08302"/>
    </source>
</evidence>
<dbReference type="GO" id="GO:0005524">
    <property type="term" value="F:ATP binding"/>
    <property type="evidence" value="ECO:0007669"/>
    <property type="project" value="UniProtKB-UniRule"/>
</dbReference>
<keyword evidence="1 6" id="KW-0436">Ligase</keyword>
<comment type="catalytic activity">
    <reaction evidence="1">
        <text>ATP + (ribonucleotide)n-3'-hydroxyl + 5'-phospho-(ribonucleotide)m = (ribonucleotide)n+m + AMP + diphosphate.</text>
        <dbReference type="EC" id="6.5.1.3"/>
    </reaction>
</comment>
<dbReference type="GO" id="GO:0008081">
    <property type="term" value="F:phosphoric diester hydrolase activity"/>
    <property type="evidence" value="ECO:0007669"/>
    <property type="project" value="InterPro"/>
</dbReference>
<evidence type="ECO:0000256" key="1">
    <source>
        <dbReference type="PIRNR" id="PIRNR019634"/>
    </source>
</evidence>
<dbReference type="PANTHER" id="PTHR32004:SF1">
    <property type="entry name" value="TRNA LIGASE"/>
    <property type="match status" value="1"/>
</dbReference>
<dbReference type="GO" id="GO:0003972">
    <property type="term" value="F:RNA ligase (ATP) activity"/>
    <property type="evidence" value="ECO:0007669"/>
    <property type="project" value="UniProtKB-UniRule"/>
</dbReference>
<dbReference type="GO" id="GO:0051730">
    <property type="term" value="F:GTP-dependent polyribonucleotide 5'-hydroxyl-kinase activity"/>
    <property type="evidence" value="ECO:0007669"/>
    <property type="project" value="InterPro"/>
</dbReference>
<proteinExistence type="inferred from homology"/>
<dbReference type="GO" id="GO:0006388">
    <property type="term" value="P:tRNA splicing, via endonucleolytic cleavage and ligation"/>
    <property type="evidence" value="ECO:0007669"/>
    <property type="project" value="UniProtKB-UniRule"/>
</dbReference>
<gene>
    <name evidence="6" type="ORF">SCHPADRAFT_999479</name>
</gene>
<name>A0A0H2RGC0_9AGAM</name>
<feature type="domain" description="T4 RNA ligase 1-like N-terminal" evidence="5">
    <location>
        <begin position="63"/>
        <end position="319"/>
    </location>
</feature>
<comment type="similarity">
    <text evidence="1">Belongs to the TRL1 family.</text>
</comment>
<protein>
    <recommendedName>
        <fullName evidence="1">tRNA ligase</fullName>
        <ecNumber evidence="1">6.5.1.3</ecNumber>
    </recommendedName>
</protein>